<reference evidence="4 5" key="1">
    <citation type="submission" date="2017-01" db="EMBL/GenBank/DDBJ databases">
        <title>Whole-Genome Shotgun Sequencing of Two beta-Proteobacterial Species in Search of the Bulgecin Biosynthetic Cluster.</title>
        <authorList>
            <person name="Horsman M.E."/>
            <person name="Marous D.R."/>
            <person name="Li R."/>
            <person name="Oliver R.A."/>
            <person name="Byun B."/>
            <person name="Emrich S.J."/>
            <person name="Boggess B."/>
            <person name="Townsend C.A."/>
            <person name="Mobashery S."/>
        </authorList>
    </citation>
    <scope>NUCLEOTIDE SEQUENCE [LARGE SCALE GENOMIC DNA]</scope>
    <source>
        <strain evidence="4 5">ATCC 31433</strain>
    </source>
</reference>
<name>A0A2A4FET6_9BURK</name>
<evidence type="ECO:0000313" key="4">
    <source>
        <dbReference type="EMBL" id="PCE31557.1"/>
    </source>
</evidence>
<dbReference type="AlphaFoldDB" id="A0A2A4FET6"/>
<dbReference type="Gene3D" id="3.30.1450.10">
    <property type="match status" value="1"/>
</dbReference>
<dbReference type="Pfam" id="PF04355">
    <property type="entry name" value="BamE"/>
    <property type="match status" value="1"/>
</dbReference>
<dbReference type="Proteomes" id="UP000217994">
    <property type="component" value="Unassembled WGS sequence"/>
</dbReference>
<evidence type="ECO:0000313" key="5">
    <source>
        <dbReference type="Proteomes" id="UP000217994"/>
    </source>
</evidence>
<feature type="domain" description="Outer membrane protein assembly factor BamE" evidence="3">
    <location>
        <begin position="22"/>
        <end position="100"/>
    </location>
</feature>
<organism evidence="4 5">
    <name type="scientific">Burkholderia ubonensis subsp. mesacidophila</name>
    <dbReference type="NCBI Taxonomy" id="265293"/>
    <lineage>
        <taxon>Bacteria</taxon>
        <taxon>Pseudomonadati</taxon>
        <taxon>Pseudomonadota</taxon>
        <taxon>Betaproteobacteria</taxon>
        <taxon>Burkholderiales</taxon>
        <taxon>Burkholderiaceae</taxon>
        <taxon>Burkholderia</taxon>
        <taxon>Burkholderia cepacia complex</taxon>
    </lineage>
</organism>
<gene>
    <name evidence="4" type="ORF">BZL54_14915</name>
</gene>
<protein>
    <recommendedName>
        <fullName evidence="3">Outer membrane protein assembly factor BamE domain-containing protein</fullName>
    </recommendedName>
</protein>
<evidence type="ECO:0000256" key="2">
    <source>
        <dbReference type="ARBA" id="ARBA00023136"/>
    </source>
</evidence>
<sequence>MLVAAAAGLALGGCATGSTSITDEQKISSIRVGKSTTQDVERTLGKPGEVQLEENGSQVWTYQTVKTNAIAFVPIANMLGKSFQEDNLTVRFNKKGVVTALGRGQHKM</sequence>
<dbReference type="GO" id="GO:0019867">
    <property type="term" value="C:outer membrane"/>
    <property type="evidence" value="ECO:0007669"/>
    <property type="project" value="InterPro"/>
</dbReference>
<comment type="caution">
    <text evidence="4">The sequence shown here is derived from an EMBL/GenBank/DDBJ whole genome shotgun (WGS) entry which is preliminary data.</text>
</comment>
<evidence type="ECO:0000256" key="1">
    <source>
        <dbReference type="ARBA" id="ARBA00022729"/>
    </source>
</evidence>
<dbReference type="InterPro" id="IPR037873">
    <property type="entry name" value="BamE-like"/>
</dbReference>
<dbReference type="EMBL" id="MTZU01000042">
    <property type="protein sequence ID" value="PCE31557.1"/>
    <property type="molecule type" value="Genomic_DNA"/>
</dbReference>
<dbReference type="InterPro" id="IPR007450">
    <property type="entry name" value="BamE_dom"/>
</dbReference>
<keyword evidence="1" id="KW-0732">Signal</keyword>
<accession>A0A2A4FET6</accession>
<keyword evidence="2" id="KW-0472">Membrane</keyword>
<proteinExistence type="predicted"/>
<evidence type="ECO:0000259" key="3">
    <source>
        <dbReference type="Pfam" id="PF04355"/>
    </source>
</evidence>